<dbReference type="AlphaFoldDB" id="A0A6A5C369"/>
<evidence type="ECO:0000313" key="5">
    <source>
        <dbReference type="Proteomes" id="UP000444721"/>
    </source>
</evidence>
<keyword evidence="2" id="KW-0472">Membrane</keyword>
<dbReference type="GeneID" id="68108615"/>
<dbReference type="Gene3D" id="3.40.50.1820">
    <property type="entry name" value="alpha/beta hydrolase"/>
    <property type="match status" value="1"/>
</dbReference>
<gene>
    <name evidence="4" type="ORF">FDP41_001397</name>
</gene>
<name>A0A6A5C369_NAEFO</name>
<dbReference type="Proteomes" id="UP000444721">
    <property type="component" value="Unassembled WGS sequence"/>
</dbReference>
<evidence type="ECO:0000259" key="3">
    <source>
        <dbReference type="Pfam" id="PF12146"/>
    </source>
</evidence>
<protein>
    <recommendedName>
        <fullName evidence="3">Serine aminopeptidase S33 domain-containing protein</fullName>
    </recommendedName>
</protein>
<feature type="domain" description="Serine aminopeptidase S33" evidence="3">
    <location>
        <begin position="198"/>
        <end position="325"/>
    </location>
</feature>
<dbReference type="PANTHER" id="PTHR43358">
    <property type="entry name" value="ALPHA/BETA-HYDROLASE"/>
    <property type="match status" value="1"/>
</dbReference>
<dbReference type="RefSeq" id="XP_044564442.1">
    <property type="nucleotide sequence ID" value="XM_044704476.1"/>
</dbReference>
<accession>A0A6A5C369</accession>
<evidence type="ECO:0000313" key="4">
    <source>
        <dbReference type="EMBL" id="KAF0979729.1"/>
    </source>
</evidence>
<dbReference type="EMBL" id="VFQX01000023">
    <property type="protein sequence ID" value="KAF0979729.1"/>
    <property type="molecule type" value="Genomic_DNA"/>
</dbReference>
<keyword evidence="5" id="KW-1185">Reference proteome</keyword>
<dbReference type="VEuPathDB" id="AmoebaDB:FDP41_001397"/>
<proteinExistence type="predicted"/>
<keyword evidence="2" id="KW-0812">Transmembrane</keyword>
<keyword evidence="2" id="KW-1133">Transmembrane helix</keyword>
<organism evidence="4 5">
    <name type="scientific">Naegleria fowleri</name>
    <name type="common">Brain eating amoeba</name>
    <dbReference type="NCBI Taxonomy" id="5763"/>
    <lineage>
        <taxon>Eukaryota</taxon>
        <taxon>Discoba</taxon>
        <taxon>Heterolobosea</taxon>
        <taxon>Tetramitia</taxon>
        <taxon>Eutetramitia</taxon>
        <taxon>Vahlkampfiidae</taxon>
        <taxon>Naegleria</taxon>
    </lineage>
</organism>
<dbReference type="OMA" id="EMISTCT"/>
<dbReference type="InterPro" id="IPR052920">
    <property type="entry name" value="DNA-binding_regulatory"/>
</dbReference>
<feature type="transmembrane region" description="Helical" evidence="2">
    <location>
        <begin position="71"/>
        <end position="99"/>
    </location>
</feature>
<sequence length="571" mass="63727">MAKTNSSSLKEQEIELKDLKAEAQDSKHNTQLRDSEQASSSPAKQESGWQKNIPSLDTTTKRQKKWPCSRIMKCCLIGIVVGLVLLLAIVIGVFIIAWFSAGAFLYDFAFRVDPLVDCDATMRTNRPWNYTADEMISTCTGNNFTIFNASERFGPYYINSSAQYETVTFKSRDPEWISQGGGKIRGTLVLQPVVNETSRFVIIVHGIRACRFTYASVEPASMLYQMGYNVFMIDLRNHGDSDSYRANPYGSFGLYEHRDVLGALDYLTERFAFLNTSTPNVSLFGSSMGGSTVLVSFQVEKRFRAVFTDSAACNVYQTIFTNAVEIVSSEALAKIAFATAMSVVNVKGKMGFPPFSLDPQTLMGSVDLSGPRKMFLFQTSNDFIVPDFNLQLCVTAAKASATQQGLNPDQKVQSYLDTVQYPPHVKLSRLNCANHLVSIYFSCSGENVWYANQQQLPKETILAFRSNSISILSAYKELNESRKRLLDQRYNTELINEVLENARKKGTGFILQDVSEKVKEALTESVELIAQNIAILKKHNIALTEQNGALKELAKPLAESVSQLETLPNMR</sequence>
<evidence type="ECO:0000256" key="1">
    <source>
        <dbReference type="SAM" id="MobiDB-lite"/>
    </source>
</evidence>
<feature type="compositionally biased region" description="Basic and acidic residues" evidence="1">
    <location>
        <begin position="20"/>
        <end position="36"/>
    </location>
</feature>
<feature type="region of interest" description="Disordered" evidence="1">
    <location>
        <begin position="20"/>
        <end position="58"/>
    </location>
</feature>
<reference evidence="4 5" key="1">
    <citation type="journal article" date="2019" name="Sci. Rep.">
        <title>Nanopore sequencing improves the draft genome of the human pathogenic amoeba Naegleria fowleri.</title>
        <authorList>
            <person name="Liechti N."/>
            <person name="Schurch N."/>
            <person name="Bruggmann R."/>
            <person name="Wittwer M."/>
        </authorList>
    </citation>
    <scope>NUCLEOTIDE SEQUENCE [LARGE SCALE GENOMIC DNA]</scope>
    <source>
        <strain evidence="4 5">ATCC 30894</strain>
    </source>
</reference>
<feature type="compositionally biased region" description="Polar residues" evidence="1">
    <location>
        <begin position="37"/>
        <end position="58"/>
    </location>
</feature>
<dbReference type="Pfam" id="PF12146">
    <property type="entry name" value="Hydrolase_4"/>
    <property type="match status" value="1"/>
</dbReference>
<dbReference type="PANTHER" id="PTHR43358:SF4">
    <property type="entry name" value="ALPHA_BETA HYDROLASE FOLD-1 DOMAIN-CONTAINING PROTEIN"/>
    <property type="match status" value="1"/>
</dbReference>
<dbReference type="InterPro" id="IPR022742">
    <property type="entry name" value="Hydrolase_4"/>
</dbReference>
<dbReference type="VEuPathDB" id="AmoebaDB:NfTy_029600"/>
<comment type="caution">
    <text evidence="4">The sequence shown here is derived from an EMBL/GenBank/DDBJ whole genome shotgun (WGS) entry which is preliminary data.</text>
</comment>
<dbReference type="InterPro" id="IPR029058">
    <property type="entry name" value="AB_hydrolase_fold"/>
</dbReference>
<dbReference type="SUPFAM" id="SSF53474">
    <property type="entry name" value="alpha/beta-Hydrolases"/>
    <property type="match status" value="1"/>
</dbReference>
<evidence type="ECO:0000256" key="2">
    <source>
        <dbReference type="SAM" id="Phobius"/>
    </source>
</evidence>
<dbReference type="OrthoDB" id="2498029at2759"/>
<dbReference type="VEuPathDB" id="AmoebaDB:NF0080600"/>